<keyword evidence="4" id="KW-0547">Nucleotide-binding</keyword>
<keyword evidence="9" id="KW-1185">Reference proteome</keyword>
<keyword evidence="3" id="KW-0677">Repeat</keyword>
<dbReference type="FunFam" id="3.40.50.300:FF:001091">
    <property type="entry name" value="Probable disease resistance protein At1g61300"/>
    <property type="match status" value="1"/>
</dbReference>
<evidence type="ECO:0000259" key="7">
    <source>
        <dbReference type="SMART" id="SM00382"/>
    </source>
</evidence>
<dbReference type="GO" id="GO:0006952">
    <property type="term" value="P:defense response"/>
    <property type="evidence" value="ECO:0007669"/>
    <property type="project" value="UniProtKB-KW"/>
</dbReference>
<dbReference type="Gene3D" id="1.10.8.430">
    <property type="entry name" value="Helical domain of apoptotic protease-activating factors"/>
    <property type="match status" value="1"/>
</dbReference>
<proteinExistence type="inferred from homology"/>
<dbReference type="Proteomes" id="UP001280121">
    <property type="component" value="Unassembled WGS sequence"/>
</dbReference>
<name>A0AAD9TNX8_9ROSI</name>
<evidence type="ECO:0000256" key="4">
    <source>
        <dbReference type="ARBA" id="ARBA00022741"/>
    </source>
</evidence>
<dbReference type="InterPro" id="IPR003593">
    <property type="entry name" value="AAA+_ATPase"/>
</dbReference>
<comment type="caution">
    <text evidence="8">The sequence shown here is derived from an EMBL/GenBank/DDBJ whole genome shotgun (WGS) entry which is preliminary data.</text>
</comment>
<evidence type="ECO:0000313" key="9">
    <source>
        <dbReference type="Proteomes" id="UP001280121"/>
    </source>
</evidence>
<dbReference type="SUPFAM" id="SSF52047">
    <property type="entry name" value="RNI-like"/>
    <property type="match status" value="1"/>
</dbReference>
<dbReference type="Gene3D" id="3.80.10.10">
    <property type="entry name" value="Ribonuclease Inhibitor"/>
    <property type="match status" value="3"/>
</dbReference>
<keyword evidence="2" id="KW-0433">Leucine-rich repeat</keyword>
<gene>
    <name evidence="8" type="ORF">Ddye_026844</name>
</gene>
<dbReference type="SUPFAM" id="SSF52540">
    <property type="entry name" value="P-loop containing nucleoside triphosphate hydrolases"/>
    <property type="match status" value="1"/>
</dbReference>
<dbReference type="PROSITE" id="PS51450">
    <property type="entry name" value="LRR"/>
    <property type="match status" value="1"/>
</dbReference>
<evidence type="ECO:0000256" key="3">
    <source>
        <dbReference type="ARBA" id="ARBA00022737"/>
    </source>
</evidence>
<keyword evidence="6" id="KW-0067">ATP-binding</keyword>
<evidence type="ECO:0000256" key="2">
    <source>
        <dbReference type="ARBA" id="ARBA00022614"/>
    </source>
</evidence>
<dbReference type="InterPro" id="IPR001611">
    <property type="entry name" value="Leu-rich_rpt"/>
</dbReference>
<reference evidence="8" key="1">
    <citation type="journal article" date="2023" name="Plant J.">
        <title>Genome sequences and population genomics provide insights into the demographic history, inbreeding, and mutation load of two 'living fossil' tree species of Dipteronia.</title>
        <authorList>
            <person name="Feng Y."/>
            <person name="Comes H.P."/>
            <person name="Chen J."/>
            <person name="Zhu S."/>
            <person name="Lu R."/>
            <person name="Zhang X."/>
            <person name="Li P."/>
            <person name="Qiu J."/>
            <person name="Olsen K.M."/>
            <person name="Qiu Y."/>
        </authorList>
    </citation>
    <scope>NUCLEOTIDE SEQUENCE</scope>
    <source>
        <strain evidence="8">KIB01</strain>
    </source>
</reference>
<sequence length="1139" mass="129532">MSKLRESGNFSRVSHSTTLSGVEGRKDFISFKPMEDAFSQIMEALKNDKINMVGLYGMGGVGKTTLAKVVGKEAGENKLFDEVVMVTVTQNPDVKNIRSQIADLLSLKLEEETKEARAQRVCLRLKEEKKILIILDDVWTILKLKTIGIPFGDDHTGCTILLTTRRQQVCIDMKCQTRIQLDSLNEEEGLILFKKHMHICNDSPTLNAVAKEVVGECSGLPIAIEVIGSALREKDVYEWKVVSKKLKISKFPDKETVDQSVYACLKLGYDYLKDEETKFCFLLCSLFPEDYEIDLEELLRYGLGLDLYGDVNTIEEARCQLRVTINSLKSSCLLLDAKEGFVKMHDLVRDVALWITSKGENVFMVKAGMRLKGWSKHQGLEQCTAISLMGNDIEVFPNGLVCPMLKILLLEGNNGEVSDEFFEEMKTLKVASLSWIVLSVKSLQFLTNLVTLQLVNCRLSDISSIKKLVKLEILRLEGYGIVELPEELGELSKLRMLDMADCSDLKRIPANVIPRLSRLEELYIGRHRFKAWEIEGNASLSELYQLNHLTILSLFIKVQPCLSKDFVLPTNLLRYEISVNYDDVGASYLKSRILKIRNVEATSLFAFKVLCKNVEYLKLMVIMGCCQNMVPTIDETGLNELKRLSLSYFYELECIIDTTQQQDVASTAFSNLVDLSLDCVGLREICSGGIPPRGFLENLETLKVTYCSSMSCLFPSWMLIRRLQKLKQVTVIQCRELEGVFQLEGLCYAREDPFLLSSLESLNLEDLENLRYIWKGPTQQVSLQSLTLVELKRCNKLRYIFTLSLARSLSQLEQLTVKNCDSLEYIIEVQETEENSGVGGGNVVMFPRLRILKLRELHNFINFCSKNYSSTCPALQELSLYLPLNSTTSFVLQTSKEKLQVLEVGLGDQLCNIVLAQLRHGLQNLEELKIINCRVQVLFQLEGVEQELSLPSLKVLDLFYLQELQWLCKGPTHLLSLQNLKKLSVSHCNRLRHMFSPSLARIFMQLEELIIGCCGKLEQIFIADDGEYKDEADMTSHREMVLPQLQQLTLRELPSLVNFCPVGYHFLFPSLSGLRVTRCPKITTRFSVDQNRSVHVEAEALQTGKEDVDMEQSPPETTREIYCRGFDSLQKWLPPYIRK</sequence>
<dbReference type="InterPro" id="IPR050905">
    <property type="entry name" value="Plant_NBS-LRR"/>
</dbReference>
<dbReference type="SUPFAM" id="SSF52058">
    <property type="entry name" value="L domain-like"/>
    <property type="match status" value="1"/>
</dbReference>
<dbReference type="GO" id="GO:0005524">
    <property type="term" value="F:ATP binding"/>
    <property type="evidence" value="ECO:0007669"/>
    <property type="project" value="UniProtKB-KW"/>
</dbReference>
<dbReference type="InterPro" id="IPR057135">
    <property type="entry name" value="At4g27190-like_LRR"/>
</dbReference>
<evidence type="ECO:0000256" key="1">
    <source>
        <dbReference type="ARBA" id="ARBA00008894"/>
    </source>
</evidence>
<evidence type="ECO:0000256" key="6">
    <source>
        <dbReference type="ARBA" id="ARBA00022840"/>
    </source>
</evidence>
<dbReference type="PRINTS" id="PR00364">
    <property type="entry name" value="DISEASERSIST"/>
</dbReference>
<dbReference type="InterPro" id="IPR042197">
    <property type="entry name" value="Apaf_helical"/>
</dbReference>
<dbReference type="InterPro" id="IPR027417">
    <property type="entry name" value="P-loop_NTPase"/>
</dbReference>
<dbReference type="GO" id="GO:0043531">
    <property type="term" value="F:ADP binding"/>
    <property type="evidence" value="ECO:0007669"/>
    <property type="project" value="InterPro"/>
</dbReference>
<dbReference type="SMART" id="SM00382">
    <property type="entry name" value="AAA"/>
    <property type="match status" value="1"/>
</dbReference>
<keyword evidence="5" id="KW-0611">Plant defense</keyword>
<evidence type="ECO:0000313" key="8">
    <source>
        <dbReference type="EMBL" id="KAK2639049.1"/>
    </source>
</evidence>
<dbReference type="InterPro" id="IPR036388">
    <property type="entry name" value="WH-like_DNA-bd_sf"/>
</dbReference>
<dbReference type="Gene3D" id="1.10.10.10">
    <property type="entry name" value="Winged helix-like DNA-binding domain superfamily/Winged helix DNA-binding domain"/>
    <property type="match status" value="1"/>
</dbReference>
<dbReference type="EMBL" id="JANJYI010000008">
    <property type="protein sequence ID" value="KAK2639049.1"/>
    <property type="molecule type" value="Genomic_DNA"/>
</dbReference>
<accession>A0AAD9TNX8</accession>
<evidence type="ECO:0000256" key="5">
    <source>
        <dbReference type="ARBA" id="ARBA00022821"/>
    </source>
</evidence>
<dbReference type="PANTHER" id="PTHR33463:SF203">
    <property type="entry name" value="AAA+ ATPASE DOMAIN-CONTAINING PROTEIN"/>
    <property type="match status" value="1"/>
</dbReference>
<dbReference type="Pfam" id="PF00931">
    <property type="entry name" value="NB-ARC"/>
    <property type="match status" value="1"/>
</dbReference>
<dbReference type="AlphaFoldDB" id="A0AAD9TNX8"/>
<dbReference type="InterPro" id="IPR002182">
    <property type="entry name" value="NB-ARC"/>
</dbReference>
<protein>
    <recommendedName>
        <fullName evidence="7">AAA+ ATPase domain-containing protein</fullName>
    </recommendedName>
</protein>
<dbReference type="Gene3D" id="3.40.50.300">
    <property type="entry name" value="P-loop containing nucleotide triphosphate hydrolases"/>
    <property type="match status" value="1"/>
</dbReference>
<comment type="similarity">
    <text evidence="1">Belongs to the disease resistance NB-LRR family.</text>
</comment>
<organism evidence="8 9">
    <name type="scientific">Dipteronia dyeriana</name>
    <dbReference type="NCBI Taxonomy" id="168575"/>
    <lineage>
        <taxon>Eukaryota</taxon>
        <taxon>Viridiplantae</taxon>
        <taxon>Streptophyta</taxon>
        <taxon>Embryophyta</taxon>
        <taxon>Tracheophyta</taxon>
        <taxon>Spermatophyta</taxon>
        <taxon>Magnoliopsida</taxon>
        <taxon>eudicotyledons</taxon>
        <taxon>Gunneridae</taxon>
        <taxon>Pentapetalae</taxon>
        <taxon>rosids</taxon>
        <taxon>malvids</taxon>
        <taxon>Sapindales</taxon>
        <taxon>Sapindaceae</taxon>
        <taxon>Hippocastanoideae</taxon>
        <taxon>Acereae</taxon>
        <taxon>Dipteronia</taxon>
    </lineage>
</organism>
<dbReference type="InterPro" id="IPR032675">
    <property type="entry name" value="LRR_dom_sf"/>
</dbReference>
<feature type="domain" description="AAA+ ATPase" evidence="7">
    <location>
        <begin position="49"/>
        <end position="185"/>
    </location>
</feature>
<dbReference type="Pfam" id="PF23247">
    <property type="entry name" value="LRR_RPS2"/>
    <property type="match status" value="2"/>
</dbReference>
<dbReference type="PANTHER" id="PTHR33463">
    <property type="entry name" value="NB-ARC DOMAIN-CONTAINING PROTEIN-RELATED"/>
    <property type="match status" value="1"/>
</dbReference>